<evidence type="ECO:0000313" key="2">
    <source>
        <dbReference type="Proteomes" id="UP000018888"/>
    </source>
</evidence>
<reference evidence="1 2" key="2">
    <citation type="journal article" date="2018" name="New Phytol.">
        <title>High intraspecific genome diversity in the model arbuscular mycorrhizal symbiont Rhizophagus irregularis.</title>
        <authorList>
            <person name="Chen E.C.H."/>
            <person name="Morin E."/>
            <person name="Beaudet D."/>
            <person name="Noel J."/>
            <person name="Yildirir G."/>
            <person name="Ndikumana S."/>
            <person name="Charron P."/>
            <person name="St-Onge C."/>
            <person name="Giorgi J."/>
            <person name="Kruger M."/>
            <person name="Marton T."/>
            <person name="Ropars J."/>
            <person name="Grigoriev I.V."/>
            <person name="Hainaut M."/>
            <person name="Henrissat B."/>
            <person name="Roux C."/>
            <person name="Martin F."/>
            <person name="Corradi N."/>
        </authorList>
    </citation>
    <scope>NUCLEOTIDE SEQUENCE [LARGE SCALE GENOMIC DNA]</scope>
    <source>
        <strain evidence="1 2">DAOM 197198</strain>
    </source>
</reference>
<organism evidence="1 2">
    <name type="scientific">Rhizophagus irregularis (strain DAOM 181602 / DAOM 197198 / MUCL 43194)</name>
    <name type="common">Arbuscular mycorrhizal fungus</name>
    <name type="synonym">Glomus intraradices</name>
    <dbReference type="NCBI Taxonomy" id="747089"/>
    <lineage>
        <taxon>Eukaryota</taxon>
        <taxon>Fungi</taxon>
        <taxon>Fungi incertae sedis</taxon>
        <taxon>Mucoromycota</taxon>
        <taxon>Glomeromycotina</taxon>
        <taxon>Glomeromycetes</taxon>
        <taxon>Glomerales</taxon>
        <taxon>Glomeraceae</taxon>
        <taxon>Rhizophagus</taxon>
    </lineage>
</organism>
<evidence type="ECO:0000313" key="1">
    <source>
        <dbReference type="EMBL" id="POG73232.1"/>
    </source>
</evidence>
<dbReference type="Proteomes" id="UP000018888">
    <property type="component" value="Unassembled WGS sequence"/>
</dbReference>
<sequence length="161" mass="17751">MDFLPSILEKKIDMYTQSYSIGIMTLSILMMIKKDTQNVGGVDVSIDEIVGINNNVDGTNDILMMDAIISEERIGGMEGVGGTKVEIEDFTKFVLSIFKQDRDNADSDNIDSKVIQNGSKKIDDKVKNESEPKLINGPAKGFIDALLIHEDIVPELKSLVN</sequence>
<gene>
    <name evidence="1" type="ORF">GLOIN_2v1587556</name>
</gene>
<dbReference type="EMBL" id="AUPC02000085">
    <property type="protein sequence ID" value="POG73232.1"/>
    <property type="molecule type" value="Genomic_DNA"/>
</dbReference>
<protein>
    <submittedName>
        <fullName evidence="1">Uncharacterized protein</fullName>
    </submittedName>
</protein>
<dbReference type="AlphaFoldDB" id="A0A2P4Q6K2"/>
<feature type="non-terminal residue" evidence="1">
    <location>
        <position position="161"/>
    </location>
</feature>
<accession>A0A2P4Q6K2</accession>
<keyword evidence="2" id="KW-1185">Reference proteome</keyword>
<name>A0A2P4Q6K2_RHIID</name>
<dbReference type="VEuPathDB" id="FungiDB:RhiirFUN_017900"/>
<comment type="caution">
    <text evidence="1">The sequence shown here is derived from an EMBL/GenBank/DDBJ whole genome shotgun (WGS) entry which is preliminary data.</text>
</comment>
<proteinExistence type="predicted"/>
<reference evidence="1 2" key="1">
    <citation type="journal article" date="2013" name="Proc. Natl. Acad. Sci. U.S.A.">
        <title>Genome of an arbuscular mycorrhizal fungus provides insight into the oldest plant symbiosis.</title>
        <authorList>
            <person name="Tisserant E."/>
            <person name="Malbreil M."/>
            <person name="Kuo A."/>
            <person name="Kohler A."/>
            <person name="Symeonidi A."/>
            <person name="Balestrini R."/>
            <person name="Charron P."/>
            <person name="Duensing N."/>
            <person name="Frei Dit Frey N."/>
            <person name="Gianinazzi-Pearson V."/>
            <person name="Gilbert L.B."/>
            <person name="Handa Y."/>
            <person name="Herr J.R."/>
            <person name="Hijri M."/>
            <person name="Koul R."/>
            <person name="Kawaguchi M."/>
            <person name="Krajinski F."/>
            <person name="Lammers P.J."/>
            <person name="Masclaux F.G."/>
            <person name="Murat C."/>
            <person name="Morin E."/>
            <person name="Ndikumana S."/>
            <person name="Pagni M."/>
            <person name="Petitpierre D."/>
            <person name="Requena N."/>
            <person name="Rosikiewicz P."/>
            <person name="Riley R."/>
            <person name="Saito K."/>
            <person name="San Clemente H."/>
            <person name="Shapiro H."/>
            <person name="van Tuinen D."/>
            <person name="Becard G."/>
            <person name="Bonfante P."/>
            <person name="Paszkowski U."/>
            <person name="Shachar-Hill Y.Y."/>
            <person name="Tuskan G.A."/>
            <person name="Young P.W."/>
            <person name="Sanders I.R."/>
            <person name="Henrissat B."/>
            <person name="Rensing S.A."/>
            <person name="Grigoriev I.V."/>
            <person name="Corradi N."/>
            <person name="Roux C."/>
            <person name="Martin F."/>
        </authorList>
    </citation>
    <scope>NUCLEOTIDE SEQUENCE [LARGE SCALE GENOMIC DNA]</scope>
    <source>
        <strain evidence="1 2">DAOM 197198</strain>
    </source>
</reference>